<reference evidence="2 3" key="1">
    <citation type="submission" date="2019-08" db="EMBL/GenBank/DDBJ databases">
        <title>In-depth cultivation of the pig gut microbiome towards novel bacterial diversity and tailored functional studies.</title>
        <authorList>
            <person name="Wylensek D."/>
            <person name="Hitch T.C.A."/>
            <person name="Clavel T."/>
        </authorList>
    </citation>
    <scope>NUCLEOTIDE SEQUENCE [LARGE SCALE GENOMIC DNA]</scope>
    <source>
        <strain evidence="2 3">LKV-178-WT-2C</strain>
    </source>
</reference>
<dbReference type="Gene3D" id="1.20.141.10">
    <property type="entry name" value="Chitosanase, subunit A, domain 1"/>
    <property type="match status" value="1"/>
</dbReference>
<dbReference type="AlphaFoldDB" id="A0A6I2U2I2"/>
<gene>
    <name evidence="2" type="ORF">FYJ72_14340</name>
</gene>
<dbReference type="InterPro" id="IPR008565">
    <property type="entry name" value="TtsA-like_GH18_dom"/>
</dbReference>
<evidence type="ECO:0000259" key="1">
    <source>
        <dbReference type="Pfam" id="PF05838"/>
    </source>
</evidence>
<dbReference type="Proteomes" id="UP000450161">
    <property type="component" value="Unassembled WGS sequence"/>
</dbReference>
<feature type="domain" description="TtsA-like Glycoside hydrolase family 108" evidence="1">
    <location>
        <begin position="10"/>
        <end position="93"/>
    </location>
</feature>
<dbReference type="SUPFAM" id="SSF53955">
    <property type="entry name" value="Lysozyme-like"/>
    <property type="match status" value="1"/>
</dbReference>
<dbReference type="InterPro" id="IPR023346">
    <property type="entry name" value="Lysozyme-like_dom_sf"/>
</dbReference>
<dbReference type="CDD" id="cd13926">
    <property type="entry name" value="N-acetylmuramidase_GH108"/>
    <property type="match status" value="1"/>
</dbReference>
<dbReference type="EMBL" id="VUNF01000049">
    <property type="protein sequence ID" value="MST78798.1"/>
    <property type="molecule type" value="Genomic_DNA"/>
</dbReference>
<organism evidence="2 3">
    <name type="scientific">Segatella copri</name>
    <dbReference type="NCBI Taxonomy" id="165179"/>
    <lineage>
        <taxon>Bacteria</taxon>
        <taxon>Pseudomonadati</taxon>
        <taxon>Bacteroidota</taxon>
        <taxon>Bacteroidia</taxon>
        <taxon>Bacteroidales</taxon>
        <taxon>Prevotellaceae</taxon>
        <taxon>Segatella</taxon>
    </lineage>
</organism>
<accession>A0A6I2U2I2</accession>
<sequence length="116" mass="13413">MADYRKLVPFIKKWEGGFSNHPQDRGGATNKGVTLSTYRMVYGKDKTVDDLKNLTESQWNYIFKKLYWDKWKADSIKNQSIANILVDWYWMSGNIGVKKVQELFGLTDSIGESVPL</sequence>
<name>A0A6I2U2I2_9BACT</name>
<evidence type="ECO:0000313" key="3">
    <source>
        <dbReference type="Proteomes" id="UP000450161"/>
    </source>
</evidence>
<comment type="caution">
    <text evidence="2">The sequence shown here is derived from an EMBL/GenBank/DDBJ whole genome shotgun (WGS) entry which is preliminary data.</text>
</comment>
<protein>
    <recommendedName>
        <fullName evidence="1">TtsA-like Glycoside hydrolase family 108 domain-containing protein</fullName>
    </recommendedName>
</protein>
<dbReference type="RefSeq" id="WP_154483332.1">
    <property type="nucleotide sequence ID" value="NZ_VUNF01000049.1"/>
</dbReference>
<proteinExistence type="predicted"/>
<evidence type="ECO:0000313" key="2">
    <source>
        <dbReference type="EMBL" id="MST78798.1"/>
    </source>
</evidence>
<dbReference type="Pfam" id="PF05838">
    <property type="entry name" value="Glyco_hydro_108"/>
    <property type="match status" value="1"/>
</dbReference>